<dbReference type="InterPro" id="IPR008969">
    <property type="entry name" value="CarboxyPept-like_regulatory"/>
</dbReference>
<dbReference type="SUPFAM" id="SSF49464">
    <property type="entry name" value="Carboxypeptidase regulatory domain-like"/>
    <property type="match status" value="1"/>
</dbReference>
<keyword evidence="1" id="KW-0645">Protease</keyword>
<reference evidence="1 2" key="1">
    <citation type="submission" date="2016-10" db="EMBL/GenBank/DDBJ databases">
        <authorList>
            <person name="de Groot N.N."/>
        </authorList>
    </citation>
    <scope>NUCLEOTIDE SEQUENCE [LARGE SCALE GENOMIC DNA]</scope>
    <source>
        <strain evidence="1 2">GAS232</strain>
    </source>
</reference>
<dbReference type="RefSeq" id="WP_083346109.1">
    <property type="nucleotide sequence ID" value="NZ_LT629690.1"/>
</dbReference>
<dbReference type="GO" id="GO:0004180">
    <property type="term" value="F:carboxypeptidase activity"/>
    <property type="evidence" value="ECO:0007669"/>
    <property type="project" value="UniProtKB-KW"/>
</dbReference>
<protein>
    <submittedName>
        <fullName evidence="1">Carboxypeptidase regulatory-like domain-containing protein</fullName>
    </submittedName>
</protein>
<dbReference type="AlphaFoldDB" id="A0A1G7NXW9"/>
<keyword evidence="1" id="KW-0378">Hydrolase</keyword>
<evidence type="ECO:0000313" key="1">
    <source>
        <dbReference type="EMBL" id="SDF78050.1"/>
    </source>
</evidence>
<dbReference type="OrthoDB" id="123006at2"/>
<sequence>MAFKSVVRRRLIRRMVTSAIVLAALPAAFVGIRAQITRNPLRSVSGAVTDGSREPLRGAVVQIEAEDTLVIQSYVTDERGTYHFRNLRPDADYRVWATFRGQRSKTQEMSKFDRKPDREISLSIELGKD</sequence>
<name>A0A1G7NXW9_9BACT</name>
<evidence type="ECO:0000313" key="2">
    <source>
        <dbReference type="Proteomes" id="UP000182427"/>
    </source>
</evidence>
<organism evidence="1 2">
    <name type="scientific">Terriglobus roseus</name>
    <dbReference type="NCBI Taxonomy" id="392734"/>
    <lineage>
        <taxon>Bacteria</taxon>
        <taxon>Pseudomonadati</taxon>
        <taxon>Acidobacteriota</taxon>
        <taxon>Terriglobia</taxon>
        <taxon>Terriglobales</taxon>
        <taxon>Acidobacteriaceae</taxon>
        <taxon>Terriglobus</taxon>
    </lineage>
</organism>
<gene>
    <name evidence="1" type="ORF">SAMN05444167_3291</name>
</gene>
<keyword evidence="1" id="KW-0121">Carboxypeptidase</keyword>
<accession>A0A1G7NXW9</accession>
<dbReference type="Pfam" id="PF13620">
    <property type="entry name" value="CarboxypepD_reg"/>
    <property type="match status" value="1"/>
</dbReference>
<dbReference type="Proteomes" id="UP000182427">
    <property type="component" value="Chromosome I"/>
</dbReference>
<dbReference type="Gene3D" id="2.60.40.1120">
    <property type="entry name" value="Carboxypeptidase-like, regulatory domain"/>
    <property type="match status" value="1"/>
</dbReference>
<proteinExistence type="predicted"/>
<keyword evidence="2" id="KW-1185">Reference proteome</keyword>
<dbReference type="EMBL" id="LT629690">
    <property type="protein sequence ID" value="SDF78050.1"/>
    <property type="molecule type" value="Genomic_DNA"/>
</dbReference>